<dbReference type="InterPro" id="IPR001347">
    <property type="entry name" value="SIS_dom"/>
</dbReference>
<evidence type="ECO:0000256" key="6">
    <source>
        <dbReference type="PIRSR" id="PIRSR004692-3"/>
    </source>
</evidence>
<evidence type="ECO:0000313" key="10">
    <source>
        <dbReference type="EMBL" id="PWJ78634.1"/>
    </source>
</evidence>
<keyword evidence="10" id="KW-0413">Isomerase</keyword>
<accession>A0AB73T951</accession>
<dbReference type="Gene3D" id="3.40.50.10490">
    <property type="entry name" value="Glucose-6-phosphate isomerase like protein, domain 1"/>
    <property type="match status" value="1"/>
</dbReference>
<dbReference type="PANTHER" id="PTHR42745">
    <property type="match status" value="1"/>
</dbReference>
<keyword evidence="3 7" id="KW-0129">CBS domain</keyword>
<name>A0AB73T951_9FIRM</name>
<dbReference type="SUPFAM" id="SSF53697">
    <property type="entry name" value="SIS domain"/>
    <property type="match status" value="1"/>
</dbReference>
<dbReference type="GO" id="GO:0097367">
    <property type="term" value="F:carbohydrate derivative binding"/>
    <property type="evidence" value="ECO:0007669"/>
    <property type="project" value="InterPro"/>
</dbReference>
<dbReference type="SUPFAM" id="SSF54631">
    <property type="entry name" value="CBS-domain pair"/>
    <property type="match status" value="1"/>
</dbReference>
<evidence type="ECO:0000256" key="1">
    <source>
        <dbReference type="ARBA" id="ARBA00008165"/>
    </source>
</evidence>
<feature type="domain" description="CBS" evidence="8">
    <location>
        <begin position="201"/>
        <end position="259"/>
    </location>
</feature>
<comment type="similarity">
    <text evidence="1 4">Belongs to the SIS family. GutQ/KpsF subfamily.</text>
</comment>
<dbReference type="EMBL" id="QGGY01000001">
    <property type="protein sequence ID" value="PWJ78634.1"/>
    <property type="molecule type" value="Genomic_DNA"/>
</dbReference>
<keyword evidence="2" id="KW-0677">Repeat</keyword>
<dbReference type="Pfam" id="PF01380">
    <property type="entry name" value="SIS"/>
    <property type="match status" value="1"/>
</dbReference>
<evidence type="ECO:0000259" key="9">
    <source>
        <dbReference type="PROSITE" id="PS51464"/>
    </source>
</evidence>
<dbReference type="InterPro" id="IPR046342">
    <property type="entry name" value="CBS_dom_sf"/>
</dbReference>
<evidence type="ECO:0000256" key="7">
    <source>
        <dbReference type="PROSITE-ProRule" id="PRU00703"/>
    </source>
</evidence>
<reference evidence="10 11" key="1">
    <citation type="submission" date="2018-05" db="EMBL/GenBank/DDBJ databases">
        <authorList>
            <person name="Goeker M."/>
            <person name="Huntemann M."/>
            <person name="Clum A."/>
            <person name="Pillay M."/>
            <person name="Palaniappan K."/>
            <person name="Varghese N."/>
            <person name="Mikhailova N."/>
            <person name="Stamatis D."/>
            <person name="Reddy T."/>
            <person name="Daum C."/>
            <person name="Shapiro N."/>
            <person name="Ivanova N."/>
            <person name="Kyrpides N."/>
            <person name="Woyke T."/>
        </authorList>
    </citation>
    <scope>NUCLEOTIDE SEQUENCE [LARGE SCALE GENOMIC DNA]</scope>
    <source>
        <strain evidence="10 11">DSM 26524</strain>
    </source>
</reference>
<dbReference type="FunFam" id="3.40.50.10490:FF:000011">
    <property type="entry name" value="Arabinose 5-phosphate isomerase"/>
    <property type="match status" value="1"/>
</dbReference>
<dbReference type="Proteomes" id="UP000245412">
    <property type="component" value="Unassembled WGS sequence"/>
</dbReference>
<dbReference type="GO" id="GO:0046872">
    <property type="term" value="F:metal ion binding"/>
    <property type="evidence" value="ECO:0007669"/>
    <property type="project" value="UniProtKB-KW"/>
</dbReference>
<keyword evidence="11" id="KW-1185">Reference proteome</keyword>
<feature type="site" description="Catalytically relevant" evidence="6">
    <location>
        <position position="184"/>
    </location>
</feature>
<organism evidence="10 11">
    <name type="scientific">Murimonas intestini</name>
    <dbReference type="NCBI Taxonomy" id="1337051"/>
    <lineage>
        <taxon>Bacteria</taxon>
        <taxon>Bacillati</taxon>
        <taxon>Bacillota</taxon>
        <taxon>Clostridia</taxon>
        <taxon>Lachnospirales</taxon>
        <taxon>Lachnospiraceae</taxon>
        <taxon>Murimonas</taxon>
    </lineage>
</organism>
<feature type="site" description="Catalytically relevant" evidence="6">
    <location>
        <position position="143"/>
    </location>
</feature>
<dbReference type="PROSITE" id="PS51464">
    <property type="entry name" value="SIS"/>
    <property type="match status" value="1"/>
</dbReference>
<dbReference type="InterPro" id="IPR004800">
    <property type="entry name" value="KdsD/KpsF-type"/>
</dbReference>
<evidence type="ECO:0000256" key="5">
    <source>
        <dbReference type="PIRSR" id="PIRSR004692-2"/>
    </source>
</evidence>
<feature type="domain" description="CBS" evidence="8">
    <location>
        <begin position="267"/>
        <end position="320"/>
    </location>
</feature>
<evidence type="ECO:0000313" key="11">
    <source>
        <dbReference type="Proteomes" id="UP000245412"/>
    </source>
</evidence>
<dbReference type="InterPro" id="IPR046348">
    <property type="entry name" value="SIS_dom_sf"/>
</dbReference>
<dbReference type="GO" id="GO:1901135">
    <property type="term" value="P:carbohydrate derivative metabolic process"/>
    <property type="evidence" value="ECO:0007669"/>
    <property type="project" value="InterPro"/>
</dbReference>
<dbReference type="RefSeq" id="WP_109624089.1">
    <property type="nucleotide sequence ID" value="NZ_JANKBI010000001.1"/>
</dbReference>
<dbReference type="GO" id="GO:0019146">
    <property type="term" value="F:arabinose-5-phosphate isomerase activity"/>
    <property type="evidence" value="ECO:0007669"/>
    <property type="project" value="UniProtKB-ARBA"/>
</dbReference>
<dbReference type="InterPro" id="IPR000644">
    <property type="entry name" value="CBS_dom"/>
</dbReference>
<dbReference type="PANTHER" id="PTHR42745:SF1">
    <property type="entry name" value="ARABINOSE 5-PHOSPHATE ISOMERASE KDSD"/>
    <property type="match status" value="1"/>
</dbReference>
<dbReference type="PIRSF" id="PIRSF004692">
    <property type="entry name" value="KdsD_KpsF"/>
    <property type="match status" value="1"/>
</dbReference>
<dbReference type="SMART" id="SM00116">
    <property type="entry name" value="CBS"/>
    <property type="match status" value="2"/>
</dbReference>
<dbReference type="PROSITE" id="PS51371">
    <property type="entry name" value="CBS"/>
    <property type="match status" value="2"/>
</dbReference>
<dbReference type="GO" id="GO:0005975">
    <property type="term" value="P:carbohydrate metabolic process"/>
    <property type="evidence" value="ECO:0007669"/>
    <property type="project" value="InterPro"/>
</dbReference>
<evidence type="ECO:0000259" key="8">
    <source>
        <dbReference type="PROSITE" id="PS51371"/>
    </source>
</evidence>
<evidence type="ECO:0000256" key="3">
    <source>
        <dbReference type="ARBA" id="ARBA00023122"/>
    </source>
</evidence>
<dbReference type="InterPro" id="IPR050986">
    <property type="entry name" value="GutQ/KpsF_isomerases"/>
</dbReference>
<dbReference type="Pfam" id="PF00571">
    <property type="entry name" value="CBS"/>
    <property type="match status" value="2"/>
</dbReference>
<protein>
    <submittedName>
        <fullName evidence="10">Arabinose-5-phosphate isomerase</fullName>
    </submittedName>
</protein>
<evidence type="ECO:0000256" key="2">
    <source>
        <dbReference type="ARBA" id="ARBA00022737"/>
    </source>
</evidence>
<sequence length="320" mass="34976">MKKYEMAKEVFEKEIEALKNISYNLDEVFDKMLEAIIACQGKVVFIGMGKSGHIAGKMAATMSSLGTCAISIHPGECMHGDLGMIQKSDVVVLISYSGESDEILRIIPSINIIGANILGITCNRNSSLAKACKIVQVFENVKEACHMGLAPTTSTTVVLVYGDALAVTAARLKGFDKKEFGVFHPAGSLGKRLTVRSIDLMHGIHDEHNINENTTLTDALIAISESDTDLLTVVNEQGKLIGIVTNGDLKRKIKENVDIYVDTVKDLIHFYPYFVDVSSMAVEALKIMEDNGIHSLPIVKEEHPIGVVEKRDILKIGIYL</sequence>
<keyword evidence="5" id="KW-0862">Zinc</keyword>
<feature type="binding site" evidence="5">
    <location>
        <position position="73"/>
    </location>
    <ligand>
        <name>Zn(2+)</name>
        <dbReference type="ChEBI" id="CHEBI:29105"/>
    </ligand>
</feature>
<dbReference type="NCBIfam" id="TIGR00393">
    <property type="entry name" value="kpsF"/>
    <property type="match status" value="1"/>
</dbReference>
<evidence type="ECO:0000256" key="4">
    <source>
        <dbReference type="PIRNR" id="PIRNR004692"/>
    </source>
</evidence>
<dbReference type="InterPro" id="IPR035474">
    <property type="entry name" value="SIS_Kpsf"/>
</dbReference>
<proteinExistence type="inferred from homology"/>
<feature type="domain" description="SIS" evidence="9">
    <location>
        <begin position="32"/>
        <end position="175"/>
    </location>
</feature>
<comment type="caution">
    <text evidence="10">The sequence shown here is derived from an EMBL/GenBank/DDBJ whole genome shotgun (WGS) entry which is preliminary data.</text>
</comment>
<feature type="site" description="Catalytically relevant" evidence="6">
    <location>
        <position position="102"/>
    </location>
</feature>
<gene>
    <name evidence="10" type="ORF">C7383_1012</name>
</gene>
<keyword evidence="5" id="KW-0479">Metal-binding</keyword>
<dbReference type="CDD" id="cd05014">
    <property type="entry name" value="SIS_Kpsf"/>
    <property type="match status" value="1"/>
</dbReference>
<dbReference type="Gene3D" id="3.10.580.10">
    <property type="entry name" value="CBS-domain"/>
    <property type="match status" value="1"/>
</dbReference>
<dbReference type="AlphaFoldDB" id="A0AB73T951"/>
<feature type="site" description="Catalytically relevant" evidence="6">
    <location>
        <position position="50"/>
    </location>
</feature>